<protein>
    <submittedName>
        <fullName evidence="2">Uncharacterized protein</fullName>
    </submittedName>
</protein>
<evidence type="ECO:0000313" key="3">
    <source>
        <dbReference type="Proteomes" id="UP000272400"/>
    </source>
</evidence>
<reference evidence="2 3" key="1">
    <citation type="submission" date="2018-11" db="EMBL/GenBank/DDBJ databases">
        <title>Sequencing the genomes of 1000 actinobacteria strains.</title>
        <authorList>
            <person name="Klenk H.-P."/>
        </authorList>
    </citation>
    <scope>NUCLEOTIDE SEQUENCE [LARGE SCALE GENOMIC DNA]</scope>
    <source>
        <strain evidence="2 3">DSM 44254</strain>
    </source>
</reference>
<accession>A0A3N1CSM8</accession>
<keyword evidence="1" id="KW-0472">Membrane</keyword>
<sequence>MRFRAVIAATYTALVLGASVVTYLDGRDEAGYIPLLLLVDLPLLAFLPAPDPEWSRAGDLALPTAAGLLQAAVLWAAALVPVKRRTGGSG</sequence>
<keyword evidence="1" id="KW-0812">Transmembrane</keyword>
<feature type="transmembrane region" description="Helical" evidence="1">
    <location>
        <begin position="61"/>
        <end position="82"/>
    </location>
</feature>
<comment type="caution">
    <text evidence="2">The sequence shown here is derived from an EMBL/GenBank/DDBJ whole genome shotgun (WGS) entry which is preliminary data.</text>
</comment>
<feature type="transmembrane region" description="Helical" evidence="1">
    <location>
        <begin position="31"/>
        <end position="49"/>
    </location>
</feature>
<organism evidence="2 3">
    <name type="scientific">Actinocorallia herbida</name>
    <dbReference type="NCBI Taxonomy" id="58109"/>
    <lineage>
        <taxon>Bacteria</taxon>
        <taxon>Bacillati</taxon>
        <taxon>Actinomycetota</taxon>
        <taxon>Actinomycetes</taxon>
        <taxon>Streptosporangiales</taxon>
        <taxon>Thermomonosporaceae</taxon>
        <taxon>Actinocorallia</taxon>
    </lineage>
</organism>
<dbReference type="Proteomes" id="UP000272400">
    <property type="component" value="Unassembled WGS sequence"/>
</dbReference>
<gene>
    <name evidence="2" type="ORF">EDD29_1841</name>
</gene>
<name>A0A3N1CSM8_9ACTN</name>
<dbReference type="AlphaFoldDB" id="A0A3N1CSM8"/>
<keyword evidence="3" id="KW-1185">Reference proteome</keyword>
<keyword evidence="1" id="KW-1133">Transmembrane helix</keyword>
<evidence type="ECO:0000313" key="2">
    <source>
        <dbReference type="EMBL" id="ROO84321.1"/>
    </source>
</evidence>
<evidence type="ECO:0000256" key="1">
    <source>
        <dbReference type="SAM" id="Phobius"/>
    </source>
</evidence>
<dbReference type="RefSeq" id="WP_123663957.1">
    <property type="nucleotide sequence ID" value="NZ_RJKE01000001.1"/>
</dbReference>
<dbReference type="EMBL" id="RJKE01000001">
    <property type="protein sequence ID" value="ROO84321.1"/>
    <property type="molecule type" value="Genomic_DNA"/>
</dbReference>
<proteinExistence type="predicted"/>
<feature type="transmembrane region" description="Helical" evidence="1">
    <location>
        <begin position="6"/>
        <end position="24"/>
    </location>
</feature>